<evidence type="ECO:0000313" key="11">
    <source>
        <dbReference type="EMBL" id="KAF9071544.1"/>
    </source>
</evidence>
<evidence type="ECO:0000256" key="4">
    <source>
        <dbReference type="ARBA" id="ARBA00022554"/>
    </source>
</evidence>
<proteinExistence type="inferred from homology"/>
<organism evidence="11 12">
    <name type="scientific">Rhodocollybia butyracea</name>
    <dbReference type="NCBI Taxonomy" id="206335"/>
    <lineage>
        <taxon>Eukaryota</taxon>
        <taxon>Fungi</taxon>
        <taxon>Dikarya</taxon>
        <taxon>Basidiomycota</taxon>
        <taxon>Agaricomycotina</taxon>
        <taxon>Agaricomycetes</taxon>
        <taxon>Agaricomycetidae</taxon>
        <taxon>Agaricales</taxon>
        <taxon>Marasmiineae</taxon>
        <taxon>Omphalotaceae</taxon>
        <taxon>Rhodocollybia</taxon>
    </lineage>
</organism>
<evidence type="ECO:0000256" key="5">
    <source>
        <dbReference type="ARBA" id="ARBA00022692"/>
    </source>
</evidence>
<feature type="transmembrane region" description="Helical" evidence="9">
    <location>
        <begin position="51"/>
        <end position="71"/>
    </location>
</feature>
<dbReference type="PANTHER" id="PTHR22950:SF678">
    <property type="entry name" value="VACUOLAR AMINO ACID TRANSPORTER 5-RELATED"/>
    <property type="match status" value="1"/>
</dbReference>
<evidence type="ECO:0000256" key="8">
    <source>
        <dbReference type="ARBA" id="ARBA00023136"/>
    </source>
</evidence>
<keyword evidence="12" id="KW-1185">Reference proteome</keyword>
<sequence length="208" mass="22301">MNGISLFPIYNEVKSNTQTRMDIIIGSAIGSTTLTYKVIAVFGYLTFGTNVGRGAFGQLAIVILVLFSYPLQVHPCRNCLDKVLHTGATAKRVTVGEAVGDHGVSGDRISNTRHALLTLGIIASTFTIAYLVDDLKIVLSFVGSTGSTTISFILPGLLYRKLSRDDEASKGLNRAAIALATYGMFILVFCLGFNIYQVVHPNTSGPAH</sequence>
<dbReference type="OrthoDB" id="438545at2759"/>
<comment type="subcellular location">
    <subcellularLocation>
        <location evidence="1">Vacuole membrane</location>
        <topology evidence="1">Multi-pass membrane protein</topology>
    </subcellularLocation>
</comment>
<evidence type="ECO:0000256" key="6">
    <source>
        <dbReference type="ARBA" id="ARBA00022970"/>
    </source>
</evidence>
<comment type="similarity">
    <text evidence="2">Belongs to the amino acid/polyamine transporter 2 family.</text>
</comment>
<dbReference type="GO" id="GO:0000329">
    <property type="term" value="C:fungal-type vacuole membrane"/>
    <property type="evidence" value="ECO:0007669"/>
    <property type="project" value="TreeGrafter"/>
</dbReference>
<dbReference type="GO" id="GO:0061459">
    <property type="term" value="F:L-arginine transmembrane transporter activity"/>
    <property type="evidence" value="ECO:0007669"/>
    <property type="project" value="TreeGrafter"/>
</dbReference>
<evidence type="ECO:0000259" key="10">
    <source>
        <dbReference type="Pfam" id="PF01490"/>
    </source>
</evidence>
<evidence type="ECO:0000256" key="1">
    <source>
        <dbReference type="ARBA" id="ARBA00004128"/>
    </source>
</evidence>
<feature type="domain" description="Amino acid transporter transmembrane" evidence="10">
    <location>
        <begin position="6"/>
        <end position="198"/>
    </location>
</feature>
<keyword evidence="5 9" id="KW-0812">Transmembrane</keyword>
<gene>
    <name evidence="11" type="ORF">BDP27DRAFT_1418897</name>
</gene>
<dbReference type="GO" id="GO:0005302">
    <property type="term" value="F:L-tyrosine transmembrane transporter activity"/>
    <property type="evidence" value="ECO:0007669"/>
    <property type="project" value="TreeGrafter"/>
</dbReference>
<dbReference type="Pfam" id="PF01490">
    <property type="entry name" value="Aa_trans"/>
    <property type="match status" value="1"/>
</dbReference>
<keyword evidence="6" id="KW-0029">Amino-acid transport</keyword>
<dbReference type="InterPro" id="IPR013057">
    <property type="entry name" value="AA_transpt_TM"/>
</dbReference>
<evidence type="ECO:0000256" key="2">
    <source>
        <dbReference type="ARBA" id="ARBA00008066"/>
    </source>
</evidence>
<comment type="caution">
    <text evidence="11">The sequence shown here is derived from an EMBL/GenBank/DDBJ whole genome shotgun (WGS) entry which is preliminary data.</text>
</comment>
<feature type="transmembrane region" description="Helical" evidence="9">
    <location>
        <begin position="171"/>
        <end position="196"/>
    </location>
</feature>
<keyword evidence="4" id="KW-0926">Vacuole</keyword>
<dbReference type="Proteomes" id="UP000772434">
    <property type="component" value="Unassembled WGS sequence"/>
</dbReference>
<dbReference type="AlphaFoldDB" id="A0A9P5PYE4"/>
<feature type="transmembrane region" description="Helical" evidence="9">
    <location>
        <begin position="23"/>
        <end position="45"/>
    </location>
</feature>
<feature type="transmembrane region" description="Helical" evidence="9">
    <location>
        <begin position="138"/>
        <end position="159"/>
    </location>
</feature>
<dbReference type="EMBL" id="JADNRY010000031">
    <property type="protein sequence ID" value="KAF9071544.1"/>
    <property type="molecule type" value="Genomic_DNA"/>
</dbReference>
<keyword evidence="8 9" id="KW-0472">Membrane</keyword>
<reference evidence="11" key="1">
    <citation type="submission" date="2020-11" db="EMBL/GenBank/DDBJ databases">
        <authorList>
            <consortium name="DOE Joint Genome Institute"/>
            <person name="Ahrendt S."/>
            <person name="Riley R."/>
            <person name="Andreopoulos W."/>
            <person name="Labutti K."/>
            <person name="Pangilinan J."/>
            <person name="Ruiz-Duenas F.J."/>
            <person name="Barrasa J.M."/>
            <person name="Sanchez-Garcia M."/>
            <person name="Camarero S."/>
            <person name="Miyauchi S."/>
            <person name="Serrano A."/>
            <person name="Linde D."/>
            <person name="Babiker R."/>
            <person name="Drula E."/>
            <person name="Ayuso-Fernandez I."/>
            <person name="Pacheco R."/>
            <person name="Padilla G."/>
            <person name="Ferreira P."/>
            <person name="Barriuso J."/>
            <person name="Kellner H."/>
            <person name="Castanera R."/>
            <person name="Alfaro M."/>
            <person name="Ramirez L."/>
            <person name="Pisabarro A.G."/>
            <person name="Kuo A."/>
            <person name="Tritt A."/>
            <person name="Lipzen A."/>
            <person name="He G."/>
            <person name="Yan M."/>
            <person name="Ng V."/>
            <person name="Cullen D."/>
            <person name="Martin F."/>
            <person name="Rosso M.-N."/>
            <person name="Henrissat B."/>
            <person name="Hibbett D."/>
            <person name="Martinez A.T."/>
            <person name="Grigoriev I.V."/>
        </authorList>
    </citation>
    <scope>NUCLEOTIDE SEQUENCE</scope>
    <source>
        <strain evidence="11">AH 40177</strain>
    </source>
</reference>
<dbReference type="GO" id="GO:0005290">
    <property type="term" value="F:L-histidine transmembrane transporter activity"/>
    <property type="evidence" value="ECO:0007669"/>
    <property type="project" value="TreeGrafter"/>
</dbReference>
<accession>A0A9P5PYE4</accession>
<name>A0A9P5PYE4_9AGAR</name>
<evidence type="ECO:0000256" key="7">
    <source>
        <dbReference type="ARBA" id="ARBA00022989"/>
    </source>
</evidence>
<dbReference type="GO" id="GO:0015194">
    <property type="term" value="F:L-serine transmembrane transporter activity"/>
    <property type="evidence" value="ECO:0007669"/>
    <property type="project" value="TreeGrafter"/>
</dbReference>
<dbReference type="GO" id="GO:0005313">
    <property type="term" value="F:L-glutamate transmembrane transporter activity"/>
    <property type="evidence" value="ECO:0007669"/>
    <property type="project" value="TreeGrafter"/>
</dbReference>
<feature type="transmembrane region" description="Helical" evidence="9">
    <location>
        <begin position="115"/>
        <end position="132"/>
    </location>
</feature>
<evidence type="ECO:0000256" key="9">
    <source>
        <dbReference type="SAM" id="Phobius"/>
    </source>
</evidence>
<protein>
    <submittedName>
        <fullName evidence="11">Transmembrane amino acid transporter protein-domain-containing protein</fullName>
    </submittedName>
</protein>
<evidence type="ECO:0000313" key="12">
    <source>
        <dbReference type="Proteomes" id="UP000772434"/>
    </source>
</evidence>
<keyword evidence="7 9" id="KW-1133">Transmembrane helix</keyword>
<keyword evidence="3" id="KW-0813">Transport</keyword>
<evidence type="ECO:0000256" key="3">
    <source>
        <dbReference type="ARBA" id="ARBA00022448"/>
    </source>
</evidence>
<dbReference type="PANTHER" id="PTHR22950">
    <property type="entry name" value="AMINO ACID TRANSPORTER"/>
    <property type="match status" value="1"/>
</dbReference>
<dbReference type="GO" id="GO:0015189">
    <property type="term" value="F:L-lysine transmembrane transporter activity"/>
    <property type="evidence" value="ECO:0007669"/>
    <property type="project" value="TreeGrafter"/>
</dbReference>